<feature type="non-terminal residue" evidence="1">
    <location>
        <position position="24"/>
    </location>
</feature>
<comment type="caution">
    <text evidence="1">The sequence shown here is derived from an EMBL/GenBank/DDBJ whole genome shotgun (WGS) entry which is preliminary data.</text>
</comment>
<evidence type="ECO:0000313" key="1">
    <source>
        <dbReference type="EMBL" id="KFG37823.1"/>
    </source>
</evidence>
<dbReference type="VEuPathDB" id="ToxoDB:TGDOM2_203280A"/>
<organism evidence="1 2">
    <name type="scientific">Toxoplasma gondii GAB2-2007-GAL-DOM2</name>
    <dbReference type="NCBI Taxonomy" id="1130820"/>
    <lineage>
        <taxon>Eukaryota</taxon>
        <taxon>Sar</taxon>
        <taxon>Alveolata</taxon>
        <taxon>Apicomplexa</taxon>
        <taxon>Conoidasida</taxon>
        <taxon>Coccidia</taxon>
        <taxon>Eucoccidiorida</taxon>
        <taxon>Eimeriorina</taxon>
        <taxon>Sarcocystidae</taxon>
        <taxon>Toxoplasma</taxon>
    </lineage>
</organism>
<protein>
    <submittedName>
        <fullName evidence="1">Uncharacterized protein</fullName>
    </submittedName>
</protein>
<sequence>MVKCRGFKPQGMVLNPIRRVVSSG</sequence>
<gene>
    <name evidence="1" type="ORF">TGDOM2_203280A</name>
</gene>
<proteinExistence type="predicted"/>
<name>A0A086K0A5_TOXGO</name>
<dbReference type="EMBL" id="AHZU02000981">
    <property type="protein sequence ID" value="KFG37823.1"/>
    <property type="molecule type" value="Genomic_DNA"/>
</dbReference>
<reference evidence="1 2" key="1">
    <citation type="submission" date="2014-02" db="EMBL/GenBank/DDBJ databases">
        <authorList>
            <person name="Sibley D."/>
            <person name="Venepally P."/>
            <person name="Karamycheva S."/>
            <person name="Hadjithomas M."/>
            <person name="Khan A."/>
            <person name="Brunk B."/>
            <person name="Roos D."/>
            <person name="Caler E."/>
            <person name="Lorenzi H."/>
        </authorList>
    </citation>
    <scope>NUCLEOTIDE SEQUENCE [LARGE SCALE GENOMIC DNA]</scope>
    <source>
        <strain evidence="1 2">GAB2-2007-GAL-DOM2</strain>
    </source>
</reference>
<evidence type="ECO:0000313" key="2">
    <source>
        <dbReference type="Proteomes" id="UP000028837"/>
    </source>
</evidence>
<dbReference type="Proteomes" id="UP000028837">
    <property type="component" value="Unassembled WGS sequence"/>
</dbReference>
<accession>A0A086K0A5</accession>
<dbReference type="AlphaFoldDB" id="A0A086K0A5"/>